<dbReference type="STRING" id="6265.A0A0B2VRC9"/>
<dbReference type="PANTHER" id="PTHR19446">
    <property type="entry name" value="REVERSE TRANSCRIPTASES"/>
    <property type="match status" value="1"/>
</dbReference>
<dbReference type="Proteomes" id="UP000031036">
    <property type="component" value="Unassembled WGS sequence"/>
</dbReference>
<evidence type="ECO:0000259" key="1">
    <source>
        <dbReference type="Pfam" id="PF00078"/>
    </source>
</evidence>
<dbReference type="OrthoDB" id="410104at2759"/>
<dbReference type="SUPFAM" id="SSF56672">
    <property type="entry name" value="DNA/RNA polymerases"/>
    <property type="match status" value="1"/>
</dbReference>
<comment type="caution">
    <text evidence="2">The sequence shown here is derived from an EMBL/GenBank/DDBJ whole genome shotgun (WGS) entry which is preliminary data.</text>
</comment>
<organism evidence="2 3">
    <name type="scientific">Toxocara canis</name>
    <name type="common">Canine roundworm</name>
    <dbReference type="NCBI Taxonomy" id="6265"/>
    <lineage>
        <taxon>Eukaryota</taxon>
        <taxon>Metazoa</taxon>
        <taxon>Ecdysozoa</taxon>
        <taxon>Nematoda</taxon>
        <taxon>Chromadorea</taxon>
        <taxon>Rhabditida</taxon>
        <taxon>Spirurina</taxon>
        <taxon>Ascaridomorpha</taxon>
        <taxon>Ascaridoidea</taxon>
        <taxon>Toxocaridae</taxon>
        <taxon>Toxocara</taxon>
    </lineage>
</organism>
<sequence length="249" mass="27895">MEQTGLAQTVMEHFGLSQAAVEQVELFEGVMEHFGLGEAVVEQAELDEAIMGASGFRQAVVKEAELDEPVMERSGLGQAVVKKAELDEAIMGASGFRQAVKTPAKWKESKTILLHEKGDEESLHNYRPISLLSQVYKLFMKVISNRLSFQIDEQQPREQAGFRRNFSVEDHLFTINQILEKCNENKLPLCIASVDYEKAFDSVEINAVLQALVDQGISSEYVSLLKEANSGCSTEITLFDRAVRIPRRR</sequence>
<reference evidence="2 3" key="1">
    <citation type="submission" date="2014-11" db="EMBL/GenBank/DDBJ databases">
        <title>Genetic blueprint of the zoonotic pathogen Toxocara canis.</title>
        <authorList>
            <person name="Zhu X.-Q."/>
            <person name="Korhonen P.K."/>
            <person name="Cai H."/>
            <person name="Young N.D."/>
            <person name="Nejsum P."/>
            <person name="von Samson-Himmelstjerna G."/>
            <person name="Boag P.R."/>
            <person name="Tan P."/>
            <person name="Li Q."/>
            <person name="Min J."/>
            <person name="Yang Y."/>
            <person name="Wang X."/>
            <person name="Fang X."/>
            <person name="Hall R.S."/>
            <person name="Hofmann A."/>
            <person name="Sternberg P.W."/>
            <person name="Jex A.R."/>
            <person name="Gasser R.B."/>
        </authorList>
    </citation>
    <scope>NUCLEOTIDE SEQUENCE [LARGE SCALE GENOMIC DNA]</scope>
    <source>
        <strain evidence="2">PN_DK_2014</strain>
    </source>
</reference>
<gene>
    <name evidence="2" type="ORF">Tcan_18756</name>
</gene>
<dbReference type="Pfam" id="PF00078">
    <property type="entry name" value="RVT_1"/>
    <property type="match status" value="1"/>
</dbReference>
<evidence type="ECO:0000313" key="3">
    <source>
        <dbReference type="Proteomes" id="UP000031036"/>
    </source>
</evidence>
<keyword evidence="3" id="KW-1185">Reference proteome</keyword>
<dbReference type="InterPro" id="IPR000477">
    <property type="entry name" value="RT_dom"/>
</dbReference>
<dbReference type="CDD" id="cd01650">
    <property type="entry name" value="RT_nLTR_like"/>
    <property type="match status" value="1"/>
</dbReference>
<evidence type="ECO:0000313" key="2">
    <source>
        <dbReference type="EMBL" id="KHN83585.1"/>
    </source>
</evidence>
<dbReference type="AlphaFoldDB" id="A0A0B2VRC9"/>
<dbReference type="EMBL" id="JPKZ01001178">
    <property type="protein sequence ID" value="KHN83585.1"/>
    <property type="molecule type" value="Genomic_DNA"/>
</dbReference>
<name>A0A0B2VRC9_TOXCA</name>
<feature type="domain" description="Reverse transcriptase" evidence="1">
    <location>
        <begin position="123"/>
        <end position="220"/>
    </location>
</feature>
<accession>A0A0B2VRC9</accession>
<protein>
    <submittedName>
        <fullName evidence="2">Putative transposon TX1</fullName>
    </submittedName>
</protein>
<dbReference type="InterPro" id="IPR043502">
    <property type="entry name" value="DNA/RNA_pol_sf"/>
</dbReference>
<proteinExistence type="predicted"/>